<dbReference type="Pfam" id="PF13276">
    <property type="entry name" value="HTH_21"/>
    <property type="match status" value="1"/>
</dbReference>
<feature type="coiled-coil region" evidence="2">
    <location>
        <begin position="60"/>
        <end position="87"/>
    </location>
</feature>
<sequence>MSKRTRRTFSQEFKQQIVNLYLAGKPRVEIIREYELTASAFDKWVKQSKTSGSFKEKDNLTPEQKELLELRKRNQQLEMENDILKQAALIFGPKRQVIDANKHLYPISAMCRILGLSRQSYYYQSKPKKDESELEEVVAEEFIRSRKAYGSRKIKKALSKRGIQISRRKISRIMKNRGLKSSYTVAYFKVHHSTCNEAKTTNVLNRKFLRDNPLEAIVTDLTYVRVGKKWNYVCFILDLFNREILGYSCGEHKDAVLVKKAFSRIKQPLTEVEIFHTDRGKEFDNQAIDELLTTFDINRSLSHKGCPFDNAVAESTYKSLKVEFVYQYTFETLQQLDLELFDYVNWWNHLRLHGTLGYETPVGYRNQRLAQRILDNELGCANASEAV</sequence>
<reference evidence="13 15" key="2">
    <citation type="submission" date="2018-05" db="EMBL/GenBank/DDBJ databases">
        <title>Vancomycin-resistant Enterococcus faecium strain from Chelyabinsk, Russia.</title>
        <authorList>
            <person name="Gostev V."/>
            <person name="Goncharov A."/>
            <person name="Kolodzhieva V."/>
            <person name="Suvorov A."/>
            <person name="Sidorenko S."/>
            <person name="Zueva L."/>
        </authorList>
    </citation>
    <scope>NUCLEOTIDE SEQUENCE [LARGE SCALE GENOMIC DNA]</scope>
    <source>
        <strain evidence="13 15">20</strain>
    </source>
</reference>
<dbReference type="Proteomes" id="UP000469871">
    <property type="component" value="Unassembled WGS sequence"/>
</dbReference>
<dbReference type="Proteomes" id="UP000249070">
    <property type="component" value="Unassembled WGS sequence"/>
</dbReference>
<feature type="domain" description="Integrase catalytic" evidence="3">
    <location>
        <begin position="209"/>
        <end position="369"/>
    </location>
</feature>
<keyword evidence="2" id="KW-0175">Coiled coil</keyword>
<evidence type="ECO:0000313" key="6">
    <source>
        <dbReference type="EMBL" id="KAB7572284.1"/>
    </source>
</evidence>
<dbReference type="AlphaFoldDB" id="A0A2D0CDG5"/>
<dbReference type="SUPFAM" id="SSF46689">
    <property type="entry name" value="Homeodomain-like"/>
    <property type="match status" value="1"/>
</dbReference>
<dbReference type="RefSeq" id="WP_086956687.1">
    <property type="nucleotide sequence ID" value="NZ_AP019394.1"/>
</dbReference>
<protein>
    <submittedName>
        <fullName evidence="12">IS3 family transposase</fullName>
    </submittedName>
</protein>
<dbReference type="EMBL" id="WEFP01000009">
    <property type="protein sequence ID" value="KAB7572284.1"/>
    <property type="molecule type" value="Genomic_DNA"/>
</dbReference>
<dbReference type="EMBL" id="WEFP01000001">
    <property type="protein sequence ID" value="KAB7577734.1"/>
    <property type="molecule type" value="Genomic_DNA"/>
</dbReference>
<accession>A0A2D0CDG5</accession>
<dbReference type="EMBL" id="PCGC01000118">
    <property type="protein sequence ID" value="PHL20398.1"/>
    <property type="molecule type" value="Genomic_DNA"/>
</dbReference>
<evidence type="ECO:0000256" key="1">
    <source>
        <dbReference type="ARBA" id="ARBA00002286"/>
    </source>
</evidence>
<dbReference type="Pfam" id="PF13333">
    <property type="entry name" value="rve_2"/>
    <property type="match status" value="1"/>
</dbReference>
<dbReference type="InterPro" id="IPR036397">
    <property type="entry name" value="RNaseH_sf"/>
</dbReference>
<evidence type="ECO:0000313" key="11">
    <source>
        <dbReference type="EMBL" id="MBX4223743.1"/>
    </source>
</evidence>
<dbReference type="EMBL" id="WEFP01000001">
    <property type="protein sequence ID" value="KAB7578175.1"/>
    <property type="molecule type" value="Genomic_DNA"/>
</dbReference>
<reference evidence="5 17" key="4">
    <citation type="submission" date="2019-10" db="EMBL/GenBank/DDBJ databases">
        <title>Evolutionary dynamics of vancomycin-resistant Enterococcus faecium during gastrointestinal tract colonization and bloodstream infection in immunocompromised pediatric patients.</title>
        <authorList>
            <person name="Chilambi G.S."/>
            <person name="Nordstrom H.R."/>
            <person name="Evans D.R."/>
            <person name="Ferrolino J."/>
            <person name="Hayden R.T."/>
            <person name="Maron G.M."/>
            <person name="Vo A.N."/>
            <person name="Gilmore M.S."/>
            <person name="Wolf J."/>
            <person name="Rosch J.W."/>
            <person name="Van Tyne D."/>
        </authorList>
    </citation>
    <scope>NUCLEOTIDE SEQUENCE [LARGE SCALE GENOMIC DNA]</scope>
    <source>
        <strain evidence="5 17">VRECG27</strain>
    </source>
</reference>
<evidence type="ECO:0000313" key="16">
    <source>
        <dbReference type="Proteomes" id="UP000275747"/>
    </source>
</evidence>
<dbReference type="Gene3D" id="3.30.420.10">
    <property type="entry name" value="Ribonuclease H-like superfamily/Ribonuclease H"/>
    <property type="match status" value="1"/>
</dbReference>
<evidence type="ECO:0000313" key="12">
    <source>
        <dbReference type="EMBL" id="PHL20398.1"/>
    </source>
</evidence>
<evidence type="ECO:0000313" key="10">
    <source>
        <dbReference type="EMBL" id="KAB7578175.1"/>
    </source>
</evidence>
<name>A0A2D0CDG5_ENTFC</name>
<dbReference type="InterPro" id="IPR009057">
    <property type="entry name" value="Homeodomain-like_sf"/>
</dbReference>
<dbReference type="GO" id="GO:0006313">
    <property type="term" value="P:DNA transposition"/>
    <property type="evidence" value="ECO:0007669"/>
    <property type="project" value="InterPro"/>
</dbReference>
<dbReference type="SUPFAM" id="SSF53098">
    <property type="entry name" value="Ribonuclease H-like"/>
    <property type="match status" value="1"/>
</dbReference>
<gene>
    <name evidence="12" type="ORF">CQR37_14680</name>
    <name evidence="4" type="ORF">D9Z05_05240</name>
    <name evidence="13" type="ORF">DKP91_17275</name>
    <name evidence="9" type="ORF">GBM73_10565</name>
    <name evidence="10" type="ORF">GBM73_13120</name>
    <name evidence="7" type="ORF">GBM73_14930</name>
    <name evidence="8" type="ORF">GBM73_14995</name>
    <name evidence="6" type="ORF">GBM73_16950</name>
    <name evidence="5" type="ORF">GBM73_18020</name>
    <name evidence="11" type="ORF">KYX88_13280</name>
</gene>
<dbReference type="Pfam" id="PF00665">
    <property type="entry name" value="rve"/>
    <property type="match status" value="1"/>
</dbReference>
<evidence type="ECO:0000313" key="8">
    <source>
        <dbReference type="EMBL" id="KAB7572691.1"/>
    </source>
</evidence>
<dbReference type="Proteomes" id="UP000275747">
    <property type="component" value="Chromosome"/>
</dbReference>
<evidence type="ECO:0000313" key="5">
    <source>
        <dbReference type="EMBL" id="KAB7571858.1"/>
    </source>
</evidence>
<dbReference type="InterPro" id="IPR025948">
    <property type="entry name" value="HTH-like_dom"/>
</dbReference>
<evidence type="ECO:0000313" key="13">
    <source>
        <dbReference type="EMBL" id="PZM51058.1"/>
    </source>
</evidence>
<dbReference type="PANTHER" id="PTHR46889">
    <property type="entry name" value="TRANSPOSASE INSF FOR INSERTION SEQUENCE IS3B-RELATED"/>
    <property type="match status" value="1"/>
</dbReference>
<evidence type="ECO:0000313" key="17">
    <source>
        <dbReference type="Proteomes" id="UP000469871"/>
    </source>
</evidence>
<comment type="function">
    <text evidence="1">Involved in the transposition of the insertion sequence.</text>
</comment>
<evidence type="ECO:0000313" key="4">
    <source>
        <dbReference type="EMBL" id="AYM72694.1"/>
    </source>
</evidence>
<dbReference type="GO" id="GO:0015074">
    <property type="term" value="P:DNA integration"/>
    <property type="evidence" value="ECO:0007669"/>
    <property type="project" value="InterPro"/>
</dbReference>
<dbReference type="EMBL" id="JAIFOC010000152">
    <property type="protein sequence ID" value="MBX4223743.1"/>
    <property type="molecule type" value="Genomic_DNA"/>
</dbReference>
<evidence type="ECO:0000259" key="3">
    <source>
        <dbReference type="PROSITE" id="PS50994"/>
    </source>
</evidence>
<dbReference type="EMBL" id="CP033041">
    <property type="protein sequence ID" value="AYM72694.1"/>
    <property type="molecule type" value="Genomic_DNA"/>
</dbReference>
<reference evidence="4 16" key="3">
    <citation type="submission" date="2018-10" db="EMBL/GenBank/DDBJ databases">
        <title>Escaping from acidified nitrite in gastric host defense: Transcriptomic basis for resistance to free nitrous acid in Enterococcus faecalis.</title>
        <authorList>
            <person name="Yu Z."/>
            <person name="Shi D."/>
            <person name="Liu W."/>
            <person name="Meng F."/>
        </authorList>
    </citation>
    <scope>NUCLEOTIDE SEQUENCE [LARGE SCALE GENOMIC DNA]</scope>
    <source>
        <strain evidence="4 16">JE1</strain>
    </source>
</reference>
<dbReference type="PROSITE" id="PS50994">
    <property type="entry name" value="INTEGRASE"/>
    <property type="match status" value="1"/>
</dbReference>
<dbReference type="EMBL" id="WEFP01000003">
    <property type="protein sequence ID" value="KAB7572679.1"/>
    <property type="molecule type" value="Genomic_DNA"/>
</dbReference>
<dbReference type="NCBIfam" id="NF033516">
    <property type="entry name" value="transpos_IS3"/>
    <property type="match status" value="1"/>
</dbReference>
<reference evidence="12 14" key="1">
    <citation type="submission" date="2017-10" db="EMBL/GenBank/DDBJ databases">
        <title>Draft genomes of the Enterococcus faecium isolated from human feces before and after Helicobacter pylori eradication therapy.</title>
        <authorList>
            <person name="Prianichniikov N.A."/>
            <person name="Glushchenko O.E."/>
            <person name="Malakhova M.V."/>
        </authorList>
    </citation>
    <scope>NUCLEOTIDE SEQUENCE [LARGE SCALE GENOMIC DNA]</scope>
    <source>
        <strain evidence="12 14">Hp_5-7</strain>
    </source>
</reference>
<dbReference type="Gene3D" id="1.10.10.60">
    <property type="entry name" value="Homeodomain-like"/>
    <property type="match status" value="1"/>
</dbReference>
<reference evidence="11" key="5">
    <citation type="journal article" date="2022" name="J. Anim. Sci.">
        <title>Whole genome sequence analyses-based assessment of virulence potential and antimicrobial susceptibilities and resistance of Enterococcus faecium strains isolated from commercial swine and cattle probiotic products.</title>
        <authorList>
            <person name="Shridhar P.B."/>
            <person name="Amachawadi R.G."/>
            <person name="Tokach M."/>
            <person name="Patel I."/>
            <person name="Gangiredla J."/>
            <person name="Mammel M."/>
            <person name="Nagaraja T.G."/>
        </authorList>
    </citation>
    <scope>NUCLEOTIDE SEQUENCE</scope>
    <source>
        <strain evidence="11">EF215</strain>
    </source>
</reference>
<dbReference type="GO" id="GO:0003677">
    <property type="term" value="F:DNA binding"/>
    <property type="evidence" value="ECO:0007669"/>
    <property type="project" value="InterPro"/>
</dbReference>
<dbReference type="GO" id="GO:0004803">
    <property type="term" value="F:transposase activity"/>
    <property type="evidence" value="ECO:0007669"/>
    <property type="project" value="InterPro"/>
</dbReference>
<dbReference type="InterPro" id="IPR048020">
    <property type="entry name" value="Transpos_IS3"/>
</dbReference>
<evidence type="ECO:0000313" key="7">
    <source>
        <dbReference type="EMBL" id="KAB7572679.1"/>
    </source>
</evidence>
<dbReference type="EMBL" id="WEFP01000003">
    <property type="protein sequence ID" value="KAB7572691.1"/>
    <property type="molecule type" value="Genomic_DNA"/>
</dbReference>
<proteinExistence type="predicted"/>
<evidence type="ECO:0000313" key="15">
    <source>
        <dbReference type="Proteomes" id="UP000249070"/>
    </source>
</evidence>
<organism evidence="12 14">
    <name type="scientific">Enterococcus faecium</name>
    <name type="common">Streptococcus faecium</name>
    <dbReference type="NCBI Taxonomy" id="1352"/>
    <lineage>
        <taxon>Bacteria</taxon>
        <taxon>Bacillati</taxon>
        <taxon>Bacillota</taxon>
        <taxon>Bacilli</taxon>
        <taxon>Lactobacillales</taxon>
        <taxon>Enterococcaceae</taxon>
        <taxon>Enterococcus</taxon>
    </lineage>
</organism>
<evidence type="ECO:0000313" key="9">
    <source>
        <dbReference type="EMBL" id="KAB7577734.1"/>
    </source>
</evidence>
<dbReference type="GeneID" id="66498838"/>
<dbReference type="EMBL" id="WEFP01000026">
    <property type="protein sequence ID" value="KAB7571858.1"/>
    <property type="molecule type" value="Genomic_DNA"/>
</dbReference>
<dbReference type="InterPro" id="IPR002514">
    <property type="entry name" value="Transposase_8"/>
</dbReference>
<dbReference type="PANTHER" id="PTHR46889:SF4">
    <property type="entry name" value="TRANSPOSASE INSO FOR INSERTION SEQUENCE ELEMENT IS911B-RELATED"/>
    <property type="match status" value="1"/>
</dbReference>
<evidence type="ECO:0000313" key="14">
    <source>
        <dbReference type="Proteomes" id="UP000224303"/>
    </source>
</evidence>
<dbReference type="Pfam" id="PF01527">
    <property type="entry name" value="HTH_Tnp_1"/>
    <property type="match status" value="1"/>
</dbReference>
<dbReference type="InterPro" id="IPR001584">
    <property type="entry name" value="Integrase_cat-core"/>
</dbReference>
<dbReference type="Proteomes" id="UP001139644">
    <property type="component" value="Unassembled WGS sequence"/>
</dbReference>
<dbReference type="InterPro" id="IPR012337">
    <property type="entry name" value="RNaseH-like_sf"/>
</dbReference>
<dbReference type="Proteomes" id="UP000224303">
    <property type="component" value="Unassembled WGS sequence"/>
</dbReference>
<dbReference type="InterPro" id="IPR050900">
    <property type="entry name" value="Transposase_IS3/IS150/IS904"/>
</dbReference>
<dbReference type="EMBL" id="QHGU01000306">
    <property type="protein sequence ID" value="PZM51058.1"/>
    <property type="molecule type" value="Genomic_DNA"/>
</dbReference>
<evidence type="ECO:0000256" key="2">
    <source>
        <dbReference type="SAM" id="Coils"/>
    </source>
</evidence>